<dbReference type="Proteomes" id="UP000034956">
    <property type="component" value="Unassembled WGS sequence"/>
</dbReference>
<feature type="chain" id="PRO_5002540026" evidence="2">
    <location>
        <begin position="22"/>
        <end position="119"/>
    </location>
</feature>
<comment type="caution">
    <text evidence="3">The sequence shown here is derived from an EMBL/GenBank/DDBJ whole genome shotgun (WGS) entry which is preliminary data.</text>
</comment>
<sequence length="119" mass="12276">MKLLKILPVIALIAVPLLTSAQIAVNTPQPVEISGASGIYNLLNGVLQAIYIIFFVIAAIYIILAAFTYLGAGGDEEKVKSAKNKLIFAIVAIVVALIAIGASGLVRGLVTTGQGGTLQ</sequence>
<evidence type="ECO:0000256" key="2">
    <source>
        <dbReference type="SAM" id="SignalP"/>
    </source>
</evidence>
<dbReference type="AlphaFoldDB" id="A0A0G1UBW4"/>
<dbReference type="InterPro" id="IPR043993">
    <property type="entry name" value="T4SS_pilin"/>
</dbReference>
<feature type="transmembrane region" description="Helical" evidence="1">
    <location>
        <begin position="45"/>
        <end position="74"/>
    </location>
</feature>
<proteinExistence type="predicted"/>
<reference evidence="3 4" key="1">
    <citation type="journal article" date="2015" name="Nature">
        <title>rRNA introns, odd ribosomes, and small enigmatic genomes across a large radiation of phyla.</title>
        <authorList>
            <person name="Brown C.T."/>
            <person name="Hug L.A."/>
            <person name="Thomas B.C."/>
            <person name="Sharon I."/>
            <person name="Castelle C.J."/>
            <person name="Singh A."/>
            <person name="Wilkins M.J."/>
            <person name="Williams K.H."/>
            <person name="Banfield J.F."/>
        </authorList>
    </citation>
    <scope>NUCLEOTIDE SEQUENCE [LARGE SCALE GENOMIC DNA]</scope>
</reference>
<feature type="signal peptide" evidence="2">
    <location>
        <begin position="1"/>
        <end position="21"/>
    </location>
</feature>
<feature type="transmembrane region" description="Helical" evidence="1">
    <location>
        <begin position="86"/>
        <end position="110"/>
    </location>
</feature>
<keyword evidence="2" id="KW-0732">Signal</keyword>
<evidence type="ECO:0000256" key="1">
    <source>
        <dbReference type="SAM" id="Phobius"/>
    </source>
</evidence>
<keyword evidence="1" id="KW-0812">Transmembrane</keyword>
<dbReference type="EMBL" id="LCPF01000001">
    <property type="protein sequence ID" value="KKU91599.1"/>
    <property type="molecule type" value="Genomic_DNA"/>
</dbReference>
<gene>
    <name evidence="3" type="ORF">UY23_C0001G0205</name>
</gene>
<keyword evidence="1" id="KW-0472">Membrane</keyword>
<evidence type="ECO:0000313" key="4">
    <source>
        <dbReference type="Proteomes" id="UP000034956"/>
    </source>
</evidence>
<protein>
    <submittedName>
        <fullName evidence="3">Uncharacterized protein</fullName>
    </submittedName>
</protein>
<accession>A0A0G1UBW4</accession>
<dbReference type="Pfam" id="PF18895">
    <property type="entry name" value="T4SS_pilin"/>
    <property type="match status" value="1"/>
</dbReference>
<keyword evidence="1" id="KW-1133">Transmembrane helix</keyword>
<evidence type="ECO:0000313" key="3">
    <source>
        <dbReference type="EMBL" id="KKU91599.1"/>
    </source>
</evidence>
<name>A0A0G1UBW4_9BACT</name>
<organism evidence="3 4">
    <name type="scientific">Candidatus Jorgensenbacteria bacterium GW2011_GWA1_48_11</name>
    <dbReference type="NCBI Taxonomy" id="1618660"/>
    <lineage>
        <taxon>Bacteria</taxon>
        <taxon>Candidatus Joergenseniibacteriota</taxon>
    </lineage>
</organism>